<feature type="compositionally biased region" description="Low complexity" evidence="1">
    <location>
        <begin position="766"/>
        <end position="785"/>
    </location>
</feature>
<feature type="compositionally biased region" description="Polar residues" evidence="1">
    <location>
        <begin position="535"/>
        <end position="552"/>
    </location>
</feature>
<feature type="compositionally biased region" description="Basic residues" evidence="1">
    <location>
        <begin position="710"/>
        <end position="736"/>
    </location>
</feature>
<accession>A0ABQ6MY50</accession>
<gene>
    <name evidence="3" type="ORF">TeGR_g6445</name>
</gene>
<protein>
    <recommendedName>
        <fullName evidence="2">RNase III domain-containing protein</fullName>
    </recommendedName>
</protein>
<feature type="compositionally biased region" description="Basic and acidic residues" evidence="1">
    <location>
        <begin position="2325"/>
        <end position="2337"/>
    </location>
</feature>
<feature type="compositionally biased region" description="Low complexity" evidence="1">
    <location>
        <begin position="69"/>
        <end position="98"/>
    </location>
</feature>
<dbReference type="PROSITE" id="PS50142">
    <property type="entry name" value="RNASE_3_2"/>
    <property type="match status" value="1"/>
</dbReference>
<name>A0ABQ6MY50_9STRA</name>
<evidence type="ECO:0000256" key="1">
    <source>
        <dbReference type="SAM" id="MobiDB-lite"/>
    </source>
</evidence>
<evidence type="ECO:0000313" key="4">
    <source>
        <dbReference type="Proteomes" id="UP001165060"/>
    </source>
</evidence>
<feature type="region of interest" description="Disordered" evidence="1">
    <location>
        <begin position="2266"/>
        <end position="2355"/>
    </location>
</feature>
<organism evidence="3 4">
    <name type="scientific">Tetraparma gracilis</name>
    <dbReference type="NCBI Taxonomy" id="2962635"/>
    <lineage>
        <taxon>Eukaryota</taxon>
        <taxon>Sar</taxon>
        <taxon>Stramenopiles</taxon>
        <taxon>Ochrophyta</taxon>
        <taxon>Bolidophyceae</taxon>
        <taxon>Parmales</taxon>
        <taxon>Triparmaceae</taxon>
        <taxon>Tetraparma</taxon>
    </lineage>
</organism>
<comment type="caution">
    <text evidence="3">The sequence shown here is derived from an EMBL/GenBank/DDBJ whole genome shotgun (WGS) entry which is preliminary data.</text>
</comment>
<feature type="region of interest" description="Disordered" evidence="1">
    <location>
        <begin position="509"/>
        <end position="573"/>
    </location>
</feature>
<feature type="compositionally biased region" description="Basic and acidic residues" evidence="1">
    <location>
        <begin position="2271"/>
        <end position="2292"/>
    </location>
</feature>
<proteinExistence type="predicted"/>
<feature type="compositionally biased region" description="Acidic residues" evidence="1">
    <location>
        <begin position="559"/>
        <end position="568"/>
    </location>
</feature>
<dbReference type="EMBL" id="BRYB01003399">
    <property type="protein sequence ID" value="GMI36010.1"/>
    <property type="molecule type" value="Genomic_DNA"/>
</dbReference>
<reference evidence="3 4" key="1">
    <citation type="journal article" date="2023" name="Commun. Biol.">
        <title>Genome analysis of Parmales, the sister group of diatoms, reveals the evolutionary specialization of diatoms from phago-mixotrophs to photoautotrophs.</title>
        <authorList>
            <person name="Ban H."/>
            <person name="Sato S."/>
            <person name="Yoshikawa S."/>
            <person name="Yamada K."/>
            <person name="Nakamura Y."/>
            <person name="Ichinomiya M."/>
            <person name="Sato N."/>
            <person name="Blanc-Mathieu R."/>
            <person name="Endo H."/>
            <person name="Kuwata A."/>
            <person name="Ogata H."/>
        </authorList>
    </citation>
    <scope>NUCLEOTIDE SEQUENCE [LARGE SCALE GENOMIC DNA]</scope>
</reference>
<sequence>MVDAFLADEEEVAKAASDGAQQQQQSTGSGRTLNLSLSSTLLGLSVNSSVNELIRDVGAAGGTHGGVLSTSASSASSDVSPPHAFSHSSRASLSSLHLPPTPDVLPAPGYPHPSEVVLTSISATRTSSLHKTIAVVICEKCKYLEFPGCNTHKMLLSVEKRGGSTRAAKCKRCNCATDTHGPWNSGCRMCRGGAKVDFWNLSSREAQYLLKAFPGEYRGMKDRERAVETKLVRCRCCGAVGFPGVGGDFPRLATTSPHGDFCLAEPTETSPGVFLKLADIEREMKHLDHCPNDGGSLEAVTCAVNFEEAKYLYESFQDGETQATFSARSGALAKGMLLATRCDEQSKNGVSTLDKCSFATFDGMEGDPAAAEGEGKETLCVLKKDEERGLLLPQFIKTADAQFVSQIVGVKLGAPGAADEVEHTVARMLESSAIVAARNIVQDYLLASIDSEAQLAEMLGTDGWDSMVQFVELQSQQGGHGELKMRECLRKWWRTGGGGLSSRFEEGGVRFADPEPAPPRTGGARFSPTALRKPSLNTIESGVSFGRNTTTSFGSADSFDADDGDADGGEANRDGRALTVRGAWGLERQTTLGSEFGSGNPMTSNPLHGAGGDLVAHDGSRTNNYQDEDMYESNSASSKMRKRMSTWGRAVAKSIFARGTSEEDLEIIDSEIIGEVGDEVEMTDIELNTNLNAGLESDKADDSTVSTASTHKHGKHQSSSSKRHSGRGKPHVHHHRDGTQTIDGVHCDAEGKPLADQSKARKMVARPSGTMSTSSSVSSLRPPSGDAKPLPPGAIVKEEVGPDGKLRRVVYLDRSVSRRRKAGIWTLRVLLAVACMFAGLYIAYVTNLADLSPLFGGSVASGQDGVGGSGGDGGDGDGDGSGSSGGGRYTPEEIAELLIPCACPSDVNFLTTLLLDNELPLTPDLTLSEISATIATVNDVPIVSLAGGVISSKTSAATVDVVATKITPVLDSSLCGHREYVMGGPLRQEINLQRLGLVPFEVTLQSGYATMRYQTSKRKPAAVIKKLQAEMTSSLDTTDLFEQEKDPEYPYYINDYTITGKATVPAVPEPEPGRPRARPTTPLYTVERGAYMNNDISVQIEYDGAVRVELPEIGSDFISTYFYTCYHAPYFVADIRPTPNSLKAVYYVTPPKEANKGWQTSNEAWLEITGEAMFVNRTADRFIRTPSRMVGFTFWANLQCGVPLPYWKIREKLDPWVDEIDLGAEIGETGNTTVSIDEAITTIETGEDENGEPTNSTTEGIVITLPIGGHPTPVEVGMPDGEGEMIDDLPIFGRPTVEQPFFKAIVNITAQYSDSQAYELSTLTKGEPIYVDRPYSDDNLFCIATKLNTPAIYVIMDADMLDTPYWVSEIYEFLDTVEITSNTGTWDDRVKKYYVFWRRTNGYRHHCFGLNGAEADNMYAVALGAEPPPEYLTFGAEDEDKWQWTLEKGYVKINFKNNTCIRVHDNVDGSGDMSAANAKFRRPDGTNCTTELQRVDNVHIEGIIGLKIGLVTSRVPIVMDMYGDLSRFRFKAYNVEVTSFANTLEAVAPVEETGGEKPVFAESAREERQPSRTAAPTMAAVVLADEVLELYRGNFTFSTYPEDIGVTFEMTAVMSMSNQLGAAVKNAKFRIETYIPFGYNYTSNNFLPGNASAFNFKLQGFAEEVVTESNNVLKNVDVFLWARDKWLTAKFDADLYMNLTDNTVLAMHTMFDVPAFNMRNPNTTTLATFGGYLIEDYTPKRADWVTFTGGGIQGTASLSLNQFILESMRLNAIATFGITGISGEIILEYKRPSMYMIDMYLRIQSQHKVLEIADRTLPDLNQSSLTYVNSTKDVNTGLRLKLQNYGEWFRMEARCVSELVPGFLADSGTEEIAVEMILSATEIEKDSNHSIYYFSLAGRLDQLVLTDYYRIKHFYMQLEATISNDKPDPTLNVTVTGTSHFMFNSNSTSDLYVNSSFYGTHSPYTNYTSIDGQLDLQQIWMITPQVALTSGKLHVFGEYRGHTGNWTFEPIAYAANGQMQLTDAKDTNIILVGTTGMYDVHGGDSYVIVSASLGGSQPFTLLLPKSENGTVPDLPSANDVTMVEATFDMCVSTKRIAKKPTTTTRPVEQKVDEACVDSRERPCATVTVEVEVAVPEIDIRPTDDGKGLEVIVPPARERPPAREPATPRPRPGTTRPTADQECAFPPCRRRELRYHVDEAEAPPAFDFWATRNKDRMQPRHVLPDMSDNFEPHIYDTHNIYDYLDHGRYAPESDALKITIKALKSQHGHGGFRWDSDRDDDSRMYGRQLRGDETSDTGGGQECAFPPCTTAPVFSLPGEVTTTRPPRSDIPLRPDARPEPVQPSRPARPARPTADTECAFPPCVTVAAPTPAGRPGTTPTPAPLPGCVESRTQRCPKVDVVADAPPNVPDKFASDVPGVDSNIDCIDGVVVKVVILAHPSLMTYLSPFGDSAVNASVGMSVLGIFPNDSNYTIAVNTTFVGEGLMLAPSVYLNKVFIVAQDFNKQVDYIFEIEFFIKNSNTTQATKGKAPAQTSLMLVGHGSFGKEKATELQLQSYLTDSLWIRPNIEIHPTCDIKIKLKATTETGKNNNVTEWEAGECVFSECAASIYIANTTSSIWAMTSGYVDAVDSNYIFTIATNFTNVVEGVSAVMGIGESEAYALLPPSLDNVTMEMSMQSQLYVNSKTDRIRFRTGVGITAVWEVVSVLEALNIKPSSVDMFLEIETSLTNPMWNNTDIRFTMKAKDFFLGPIEVESLELAVDRESNSDLHIIASSIFLMFDQRFKAIGQTNFTSKVDEMRVEAWLMEDIENPWSVMFDCANGTEWKPSCDCVNITAGYAIIDIEKNATLDDQIALADPECSACGANWTVRKAWFSGEADVRYSETIKFKHSIYVELLDNLEHFYVKLTGMQVYSIADFLPGFPAANFSVGYKNTIALSYHSKTNLAMIEMDGNLQSEAVFEPLEELLPDLRSASLNASWDMELATDLNETWWFKGRFTLYDTKIGEKFTIRDGMLRVHFESGKNVSWGFDVNTCYVITDSFLAGANETIVAAMGGSYSTETKVLELRGASEEPFHPLGNSFLMVQRADMLIRIKCPSNYIELFESIAYMTTTFTYGEFTGEYVCLRDGNDCFVRAENIAIRNMQELFDGVYHDNNGTINEEAVVQLDPVLSMHLDDLDLYLSNFVSTKYRIPSRGLSVTAAGRLAENSTMVTTLKGIKPDVTKECKDVIGGDDAVAGYDCTGELMELNFKTKFTVDLFNNWTDSNPTIYILVEGKNIEIMPGIDITAFEFNCVGLLDVMVFEITLSTTVRMDIPGLRAPLMTTVAGDFDLSVVNGSVVIGDDWTASAKSRLGQDFMWDPMGMAVFYLNGPELELYFRNNPDTIEADIEVDKLVLRAKNFTVNERMMMLGPEVTVKDFGPLQHFMLDSGLLVTMRENDTMPLYTNIHGEYEEGNCTDIDESLDAWDPTKCNVYSQANFSSVTQRDWWPLGNNLIVVEEEAAINFMMKLDHGKVDQMLMKSRFDVTFDPYGSSQAETMRVFFRGKTNKGMSDFCWMIYDIPVQTIERVIMNIMVGENGTTAAEELLLKPGVSLDVEKALVNETSGERYYEDYNYTLVGKHKNYTKKIDIGSYNQACDTPYKDENNFDGHRVKLKIRAGPESKLVQLWRLIDYKTNDVYLTIELLHPKTRSAQTPLVLDMQINADYYAIPGEDVACSITNALCVEGCAEAEAACKAECAPGAAFCLGECEETAGCKENCVTGEQPEVTCISRGDNSMDKKKVMTCVSSGDGRNRNTVCTTVPDGGVSTSNGHVRLDMIDPDTHKLHRAYVGFDFRIALADGKSLGFEVSGTATEIEEDDSNAAILAPGAVAEAKAANETRYKIDLHGAMREPWVAPFGVEWLTIDAGTVDVSTTSDLSWNETRFFLYTSVTFNFNATARIQVSAEIANGGSEFTLVARLTGSNIMFMHMLGSVTGSEDIGETTVGQYLQETQSSEDIYMTLSNVDNRTYADGFDIIGHGIRKGLTFKLNLLNYNRTLDTQVTDQQSDHSELLNGMIGAFVGAQSSLDLEVWVGFFHDYKSVPPMSIGITNKGANMVFADGLVTIVDWMVFAKFNSARSAWPWLEAHVTMLFRPDDGPPIKFIAGGSPMRIYAEMYGVWYSPFDLQWLDVANMGISVEFQQNTTDWFVVDRLKFHGTAILGFTFAGRLTAEFLRDDTGSMLNFMYMRMQFFYEVQKSPAKLVDHILGPDKLNENGTAALLELGTNTCGSIKIPIPSSTIDKGAKGSEVVFLQQLLEDLEVLDTSSPDVFVGTFDDETAAAVIQYKFDNLNLVCEACFNAAEVNPAVWNAMCKHMEVKTGVVVGGEREWMSDFRFPGFLDNMLWDVTYSTFDKYDGDLSFQKGVQIVANVNVREMGNLDEGLSMLNFANDYDKLGGYSPLLQAGIHIPIFDENPWAVRAWIEANQFSIYTGVVWCNTVRLQIYMGTPPELEIHGNVELTFENTPKLEVDIWALFYLDGTGAELAGKVKTRWEMADGIFLREAGISIGIKVNKGASAATGGTSALIGLAAKLEIGPVIVFLTGKGGITEAMLPSTDMLLYGGLRGAGNDGFGLVLSMRDFAIWWVDEVMGETDGKIWQFDPRDMPADWGLYDTFFQISTADIELFGQRYPPGLAFSTGLSVLGIECSVAIAIIWEDAGDGNMMPDVKFSVEEGLEAAEEMSRRKLLEEVLPDGLIDPSLLTSDQRKVKEKDDGLSFGLPFFEFDTVELKNINFLTLATGGRPILRLKFKFFGVKQVLDIELWTIQELYEMDLWGKLDAFYDLVDTLFSLPDCMWDSHCYNEDNFYCGALCDEDSSWFSDGCPSDNGECNVNDKDCVACFGDCWMFQCWYEQY</sequence>
<feature type="region of interest" description="Disordered" evidence="1">
    <location>
        <begin position="68"/>
        <end position="106"/>
    </location>
</feature>
<feature type="compositionally biased region" description="Low complexity" evidence="1">
    <location>
        <begin position="2344"/>
        <end position="2355"/>
    </location>
</feature>
<feature type="compositionally biased region" description="Low complexity" evidence="1">
    <location>
        <begin position="15"/>
        <end position="32"/>
    </location>
</feature>
<evidence type="ECO:0000259" key="2">
    <source>
        <dbReference type="PROSITE" id="PS50142"/>
    </source>
</evidence>
<feature type="region of interest" description="Disordered" evidence="1">
    <location>
        <begin position="7"/>
        <end position="32"/>
    </location>
</feature>
<feature type="region of interest" description="Disordered" evidence="1">
    <location>
        <begin position="865"/>
        <end position="887"/>
    </location>
</feature>
<dbReference type="InterPro" id="IPR000999">
    <property type="entry name" value="RNase_III_dom"/>
</dbReference>
<feature type="domain" description="RNase III" evidence="2">
    <location>
        <begin position="4142"/>
        <end position="4213"/>
    </location>
</feature>
<dbReference type="Proteomes" id="UP001165060">
    <property type="component" value="Unassembled WGS sequence"/>
</dbReference>
<evidence type="ECO:0000313" key="3">
    <source>
        <dbReference type="EMBL" id="GMI36010.1"/>
    </source>
</evidence>
<feature type="region of interest" description="Disordered" evidence="1">
    <location>
        <begin position="2140"/>
        <end position="2182"/>
    </location>
</feature>
<keyword evidence="4" id="KW-1185">Reference proteome</keyword>
<feature type="region of interest" description="Disordered" evidence="1">
    <location>
        <begin position="695"/>
        <end position="799"/>
    </location>
</feature>